<evidence type="ECO:0000313" key="1">
    <source>
        <dbReference type="Ensembl" id="ENSRFEP00010015221.1"/>
    </source>
</evidence>
<dbReference type="GeneTree" id="ENSGT00510000055281"/>
<reference evidence="1" key="4">
    <citation type="submission" date="2025-08" db="UniProtKB">
        <authorList>
            <consortium name="Ensembl"/>
        </authorList>
    </citation>
    <scope>IDENTIFICATION</scope>
</reference>
<reference evidence="1" key="5">
    <citation type="submission" date="2025-09" db="UniProtKB">
        <authorList>
            <consortium name="Ensembl"/>
        </authorList>
    </citation>
    <scope>IDENTIFICATION</scope>
</reference>
<name>A0A671EPP0_RHIFE</name>
<dbReference type="Ensembl" id="ENSRFET00010016622.1">
    <property type="protein sequence ID" value="ENSRFEP00010015221.1"/>
    <property type="gene ID" value="ENSRFEG00010010330.1"/>
</dbReference>
<sequence>MKIVHVNVIGLGKTAFLDMWHITQENKRPITSKMPAWIFPCYPLYKQTYHMALNAVTFLKNDTWIGPLW</sequence>
<dbReference type="OMA" id="HEQTYHM"/>
<dbReference type="InParanoid" id="A0A671EPP0"/>
<reference evidence="1 2" key="2">
    <citation type="journal article" date="2018" name="Annu Rev Anim Biosci">
        <title>Bat Biology, Genomes, and the Bat1K Project: To Generate Chromosome-Level Genomes for All Living Bat Species.</title>
        <authorList>
            <person name="Teeling E.C."/>
            <person name="Vernes S.C."/>
            <person name="Davalos L.M."/>
            <person name="Ray D.A."/>
            <person name="Gilbert M.T.P."/>
            <person name="Myers E."/>
        </authorList>
    </citation>
    <scope>NUCLEOTIDE SEQUENCE</scope>
</reference>
<evidence type="ECO:0000313" key="2">
    <source>
        <dbReference type="Proteomes" id="UP000472240"/>
    </source>
</evidence>
<protein>
    <submittedName>
        <fullName evidence="1">Uncharacterized protein</fullName>
    </submittedName>
</protein>
<proteinExistence type="predicted"/>
<keyword evidence="2" id="KW-1185">Reference proteome</keyword>
<accession>A0A671EPP0</accession>
<dbReference type="AlphaFoldDB" id="A0A671EPP0"/>
<reference evidence="1 2" key="1">
    <citation type="journal article" date="2015" name="Annu Rev Anim Biosci">
        <title>The Genome 10K Project: a way forward.</title>
        <authorList>
            <person name="Koepfli K.P."/>
            <person name="Paten B."/>
            <person name="O'Brien S.J."/>
            <person name="Koepfli K.P."/>
            <person name="Paten B."/>
            <person name="Antunes A."/>
            <person name="Belov K."/>
            <person name="Bustamante C."/>
            <person name="Castoe T.A."/>
            <person name="Clawson H."/>
            <person name="Crawford A.J."/>
            <person name="Diekhans M."/>
            <person name="Distel D."/>
            <person name="Durbin R."/>
            <person name="Earl D."/>
            <person name="Fujita M.K."/>
            <person name="Gamble T."/>
            <person name="Georges A."/>
            <person name="Gemmell N."/>
            <person name="Gilbert M.T."/>
            <person name="Graves J.M."/>
            <person name="Green R.E."/>
            <person name="Hickey G."/>
            <person name="Jarvis E.D."/>
            <person name="Johnson W."/>
            <person name="Komissarov A."/>
            <person name="Korf I."/>
            <person name="Kuhn R."/>
            <person name="Larkin D.M."/>
            <person name="Lewin H."/>
            <person name="Lopez J.V."/>
            <person name="Ma J."/>
            <person name="Marques-Bonet T."/>
            <person name="Miller W."/>
            <person name="Murphy R."/>
            <person name="Pevzner P."/>
            <person name="Shapiro B."/>
            <person name="Steiner C."/>
            <person name="Tamazian G."/>
            <person name="Venkatesh B."/>
            <person name="Wang J."/>
            <person name="Wayne R."/>
            <person name="Wiley E."/>
            <person name="Yang H."/>
            <person name="Zhang G."/>
            <person name="Haussler D."/>
            <person name="Ryder O."/>
            <person name="O'Brien S.J."/>
        </authorList>
    </citation>
    <scope>NUCLEOTIDE SEQUENCE</scope>
</reference>
<dbReference type="Proteomes" id="UP000472240">
    <property type="component" value="Chromosome 14"/>
</dbReference>
<reference evidence="2" key="3">
    <citation type="submission" date="2018-12" db="EMBL/GenBank/DDBJ databases">
        <title>G10K-VGP greater horseshoe bat female genome, primary haplotype.</title>
        <authorList>
            <person name="Teeling E."/>
            <person name="Myers G."/>
            <person name="Vernes S."/>
            <person name="Pippel M."/>
            <person name="Winkler S."/>
            <person name="Fedrigo O."/>
            <person name="Rhie A."/>
            <person name="Koren S."/>
            <person name="Phillippy A."/>
            <person name="Lewin H."/>
            <person name="Damas J."/>
            <person name="Howe K."/>
            <person name="Mountcastle J."/>
            <person name="Jarvis E.D."/>
        </authorList>
    </citation>
    <scope>NUCLEOTIDE SEQUENCE [LARGE SCALE GENOMIC DNA]</scope>
</reference>
<organism evidence="1 2">
    <name type="scientific">Rhinolophus ferrumequinum</name>
    <name type="common">Greater horseshoe bat</name>
    <dbReference type="NCBI Taxonomy" id="59479"/>
    <lineage>
        <taxon>Eukaryota</taxon>
        <taxon>Metazoa</taxon>
        <taxon>Chordata</taxon>
        <taxon>Craniata</taxon>
        <taxon>Vertebrata</taxon>
        <taxon>Euteleostomi</taxon>
        <taxon>Mammalia</taxon>
        <taxon>Eutheria</taxon>
        <taxon>Laurasiatheria</taxon>
        <taxon>Chiroptera</taxon>
        <taxon>Yinpterochiroptera</taxon>
        <taxon>Rhinolophoidea</taxon>
        <taxon>Rhinolophidae</taxon>
        <taxon>Rhinolophinae</taxon>
        <taxon>Rhinolophus</taxon>
    </lineage>
</organism>